<dbReference type="GO" id="GO:0044718">
    <property type="term" value="P:siderophore transmembrane transport"/>
    <property type="evidence" value="ECO:0007669"/>
    <property type="project" value="TreeGrafter"/>
</dbReference>
<keyword evidence="2" id="KW-0813">Transport</keyword>
<gene>
    <name evidence="9" type="ORF">CJD36_002040</name>
</gene>
<keyword evidence="10" id="KW-1185">Reference proteome</keyword>
<evidence type="ECO:0000256" key="1">
    <source>
        <dbReference type="ARBA" id="ARBA00004571"/>
    </source>
</evidence>
<dbReference type="PANTHER" id="PTHR30069">
    <property type="entry name" value="TONB-DEPENDENT OUTER MEMBRANE RECEPTOR"/>
    <property type="match status" value="1"/>
</dbReference>
<dbReference type="GO" id="GO:0015344">
    <property type="term" value="F:siderophore uptake transmembrane transporter activity"/>
    <property type="evidence" value="ECO:0007669"/>
    <property type="project" value="TreeGrafter"/>
</dbReference>
<evidence type="ECO:0000313" key="9">
    <source>
        <dbReference type="EMBL" id="PQJ12550.1"/>
    </source>
</evidence>
<keyword evidence="9" id="KW-0675">Receptor</keyword>
<dbReference type="Gene3D" id="2.40.170.20">
    <property type="entry name" value="TonB-dependent receptor, beta-barrel domain"/>
    <property type="match status" value="1"/>
</dbReference>
<comment type="subcellular location">
    <subcellularLocation>
        <location evidence="1">Cell outer membrane</location>
        <topology evidence="1">Multi-pass membrane protein</topology>
    </subcellularLocation>
</comment>
<dbReference type="InterPro" id="IPR036942">
    <property type="entry name" value="Beta-barrel_TonB_sf"/>
</dbReference>
<reference evidence="9 10" key="1">
    <citation type="submission" date="2018-01" db="EMBL/GenBank/DDBJ databases">
        <title>A novel member of the phylum Bacteroidetes isolated from glacier ice.</title>
        <authorList>
            <person name="Liu Q."/>
            <person name="Xin Y.-H."/>
        </authorList>
    </citation>
    <scope>NUCLEOTIDE SEQUENCE [LARGE SCALE GENOMIC DNA]</scope>
    <source>
        <strain evidence="9 10">RB1R16</strain>
    </source>
</reference>
<evidence type="ECO:0000256" key="3">
    <source>
        <dbReference type="ARBA" id="ARBA00022452"/>
    </source>
</evidence>
<dbReference type="Proteomes" id="UP000239872">
    <property type="component" value="Unassembled WGS sequence"/>
</dbReference>
<dbReference type="InterPro" id="IPR000531">
    <property type="entry name" value="Beta-barrel_TonB"/>
</dbReference>
<keyword evidence="5" id="KW-0798">TonB box</keyword>
<dbReference type="GO" id="GO:0009279">
    <property type="term" value="C:cell outer membrane"/>
    <property type="evidence" value="ECO:0007669"/>
    <property type="project" value="UniProtKB-SubCell"/>
</dbReference>
<keyword evidence="3" id="KW-1134">Transmembrane beta strand</keyword>
<dbReference type="RefSeq" id="WP_105037433.1">
    <property type="nucleotide sequence ID" value="NZ_PPSL01000001.1"/>
</dbReference>
<dbReference type="SUPFAM" id="SSF56935">
    <property type="entry name" value="Porins"/>
    <property type="match status" value="1"/>
</dbReference>
<protein>
    <submittedName>
        <fullName evidence="9">TonB-dependent receptor</fullName>
    </submittedName>
</protein>
<organism evidence="9 10">
    <name type="scientific">Flavipsychrobacter stenotrophus</name>
    <dbReference type="NCBI Taxonomy" id="2077091"/>
    <lineage>
        <taxon>Bacteria</taxon>
        <taxon>Pseudomonadati</taxon>
        <taxon>Bacteroidota</taxon>
        <taxon>Chitinophagia</taxon>
        <taxon>Chitinophagales</taxon>
        <taxon>Chitinophagaceae</taxon>
        <taxon>Flavipsychrobacter</taxon>
    </lineage>
</organism>
<proteinExistence type="predicted"/>
<evidence type="ECO:0000256" key="6">
    <source>
        <dbReference type="ARBA" id="ARBA00023136"/>
    </source>
</evidence>
<sequence length="566" mass="63177">MNTGVNAFVRYGSVNNEMTGHADVNLGGKKFASMTSLTYSSFGDLKGGSSQNPFYDTAYGNRLYYVDRINGKDSLVKNDDKYKQVQSAYTQYDIVQKFAYKQNEHIIHGLNLQYSGSTDIPRYNRLTDPTSAGLKYAQWYYGPQQRLMAAYDVNVNNDASFFQQIHGGVNYQAIGESRHTRNFGSSKLSHRIEKVNVTGINVDMQHVVGKHAIRIGLDAQSNTLKSTATSENITTGISSPLDTRYPDGDNSMVNAAVYASHTWHINNKTVLTDGVRLGFISLHSTFSDTSFFHLPYTKADQRNAVYSGSLGLVHTPTDKWKLSALVSTGFRAPNVDDLSKVFESAAGTLIVPNTNLKPEKTINAEVGVTKVFGTHTVWETNMYYTWFIDAIVTDQFQYEGQDSVRYNGSMSRVLANQNKRKAYIYGVSSSVRSQLSKTLSLQAAVNYTYGRINGSTITPLDHIPPAMVRLQLSYVKNKLGADFILNYNGEKKLTDYFRNGEDNEQYATPEGMPAWMTANLRVSYKVQKYITLQAGVDNILDTQYRTFASGINAPGRNVFGAVKFHY</sequence>
<evidence type="ECO:0000259" key="8">
    <source>
        <dbReference type="Pfam" id="PF00593"/>
    </source>
</evidence>
<dbReference type="Pfam" id="PF00593">
    <property type="entry name" value="TonB_dep_Rec_b-barrel"/>
    <property type="match status" value="1"/>
</dbReference>
<keyword evidence="6" id="KW-0472">Membrane</keyword>
<evidence type="ECO:0000256" key="4">
    <source>
        <dbReference type="ARBA" id="ARBA00022692"/>
    </source>
</evidence>
<dbReference type="AlphaFoldDB" id="A0A2S7T029"/>
<evidence type="ECO:0000313" key="10">
    <source>
        <dbReference type="Proteomes" id="UP000239872"/>
    </source>
</evidence>
<dbReference type="EMBL" id="PPSL01000001">
    <property type="protein sequence ID" value="PQJ12550.1"/>
    <property type="molecule type" value="Genomic_DNA"/>
</dbReference>
<dbReference type="OrthoDB" id="9764669at2"/>
<accession>A0A2S7T029</accession>
<evidence type="ECO:0000256" key="2">
    <source>
        <dbReference type="ARBA" id="ARBA00022448"/>
    </source>
</evidence>
<feature type="domain" description="TonB-dependent receptor-like beta-barrel" evidence="8">
    <location>
        <begin position="110"/>
        <end position="539"/>
    </location>
</feature>
<evidence type="ECO:0000256" key="7">
    <source>
        <dbReference type="ARBA" id="ARBA00023237"/>
    </source>
</evidence>
<comment type="caution">
    <text evidence="9">The sequence shown here is derived from an EMBL/GenBank/DDBJ whole genome shotgun (WGS) entry which is preliminary data.</text>
</comment>
<dbReference type="InterPro" id="IPR039426">
    <property type="entry name" value="TonB-dep_rcpt-like"/>
</dbReference>
<keyword evidence="7" id="KW-0998">Cell outer membrane</keyword>
<keyword evidence="4" id="KW-0812">Transmembrane</keyword>
<dbReference type="PANTHER" id="PTHR30069:SF54">
    <property type="entry name" value="TRANSFERRIN-BINDING PROTEIN A"/>
    <property type="match status" value="1"/>
</dbReference>
<name>A0A2S7T029_9BACT</name>
<evidence type="ECO:0000256" key="5">
    <source>
        <dbReference type="ARBA" id="ARBA00023077"/>
    </source>
</evidence>